<dbReference type="Proteomes" id="UP000235828">
    <property type="component" value="Chromosome B"/>
</dbReference>
<dbReference type="GO" id="GO:0016491">
    <property type="term" value="F:oxidoreductase activity"/>
    <property type="evidence" value="ECO:0007669"/>
    <property type="project" value="UniProtKB-KW"/>
</dbReference>
<dbReference type="EMBL" id="LT960612">
    <property type="protein sequence ID" value="SON52253.1"/>
    <property type="molecule type" value="Genomic_DNA"/>
</dbReference>
<dbReference type="GO" id="GO:0050661">
    <property type="term" value="F:NADP binding"/>
    <property type="evidence" value="ECO:0007669"/>
    <property type="project" value="InterPro"/>
</dbReference>
<dbReference type="InterPro" id="IPR008927">
    <property type="entry name" value="6-PGluconate_DH-like_C_sf"/>
</dbReference>
<dbReference type="InterPro" id="IPR013328">
    <property type="entry name" value="6PGD_dom2"/>
</dbReference>
<comment type="similarity">
    <text evidence="1">Belongs to the HIBADH-related family.</text>
</comment>
<dbReference type="SUPFAM" id="SSF48179">
    <property type="entry name" value="6-phosphogluconate dehydrogenase C-terminal domain-like"/>
    <property type="match status" value="1"/>
</dbReference>
<dbReference type="RefSeq" id="WP_102524552.1">
    <property type="nucleotide sequence ID" value="NZ_LT960612.1"/>
</dbReference>
<dbReference type="OrthoDB" id="9786703at2"/>
<dbReference type="GO" id="GO:0016054">
    <property type="term" value="P:organic acid catabolic process"/>
    <property type="evidence" value="ECO:0007669"/>
    <property type="project" value="UniProtKB-ARBA"/>
</dbReference>
<evidence type="ECO:0000256" key="4">
    <source>
        <dbReference type="PIRSR" id="PIRSR000103-1"/>
    </source>
</evidence>
<reference evidence="7 8" key="1">
    <citation type="submission" date="2017-10" db="EMBL/GenBank/DDBJ databases">
        <authorList>
            <person name="Banno H."/>
            <person name="Chua N.-H."/>
        </authorList>
    </citation>
    <scope>NUCLEOTIDE SEQUENCE [LARGE SCALE GENOMIC DNA]</scope>
    <source>
        <strain evidence="7">Vibrio tapetis CECT4600</strain>
    </source>
</reference>
<dbReference type="EC" id="1.1.-.-" evidence="7"/>
<evidence type="ECO:0000313" key="8">
    <source>
        <dbReference type="Proteomes" id="UP000235828"/>
    </source>
</evidence>
<dbReference type="PIRSF" id="PIRSF000103">
    <property type="entry name" value="HIBADH"/>
    <property type="match status" value="1"/>
</dbReference>
<dbReference type="InterPro" id="IPR029154">
    <property type="entry name" value="HIBADH-like_NADP-bd"/>
</dbReference>
<feature type="active site" evidence="4">
    <location>
        <position position="171"/>
    </location>
</feature>
<evidence type="ECO:0000313" key="7">
    <source>
        <dbReference type="EMBL" id="SON52253.1"/>
    </source>
</evidence>
<proteinExistence type="inferred from homology"/>
<dbReference type="PANTHER" id="PTHR43060">
    <property type="entry name" value="3-HYDROXYISOBUTYRATE DEHYDROGENASE-LIKE 1, MITOCHONDRIAL-RELATED"/>
    <property type="match status" value="1"/>
</dbReference>
<accession>A0A2N8ZK09</accession>
<dbReference type="PROSITE" id="PS00895">
    <property type="entry name" value="3_HYDROXYISOBUT_DH"/>
    <property type="match status" value="1"/>
</dbReference>
<dbReference type="AlphaFoldDB" id="A0A2N8ZK09"/>
<keyword evidence="8" id="KW-1185">Reference proteome</keyword>
<feature type="domain" description="3-hydroxyisobutyrate dehydrogenase-like NAD-binding" evidence="6">
    <location>
        <begin position="165"/>
        <end position="284"/>
    </location>
</feature>
<dbReference type="InterPro" id="IPR006115">
    <property type="entry name" value="6PGDH_NADP-bd"/>
</dbReference>
<evidence type="ECO:0000256" key="2">
    <source>
        <dbReference type="ARBA" id="ARBA00023002"/>
    </source>
</evidence>
<evidence type="ECO:0000259" key="6">
    <source>
        <dbReference type="Pfam" id="PF14833"/>
    </source>
</evidence>
<feature type="domain" description="6-phosphogluconate dehydrogenase NADP-binding" evidence="5">
    <location>
        <begin position="2"/>
        <end position="162"/>
    </location>
</feature>
<sequence length="292" mass="31147">MRISFIGLGVMGFPMAGHLQHTGFDVTVYNRTTAKSLLWVERYHGKMADSVAECVQDADVVCVCVGNDDDVRAMTVKDDGAIAAMKAGAILVDHTTTSAELAEELAQAAQASNIRFMDAPVSGGQPGAENGKLTVMCGGSNDLFETLQPVFASYAQSSVLMGENGQGQRAKMVNQICIAGVLNGLSEGLLLAEKSGLDISTLVDCLKNGAAGSWQMENRAVTMSQGKFDFGFAIDWMIKDLGFCLQEAQNQGIKLPLTDKTMTAYQELASQGLNRMDTSVIIKAVQKEAESN</sequence>
<gene>
    <name evidence="7" type="ORF">VTAP4600_B0642</name>
</gene>
<dbReference type="GO" id="GO:0051287">
    <property type="term" value="F:NAD binding"/>
    <property type="evidence" value="ECO:0007669"/>
    <property type="project" value="InterPro"/>
</dbReference>
<dbReference type="InterPro" id="IPR036291">
    <property type="entry name" value="NAD(P)-bd_dom_sf"/>
</dbReference>
<name>A0A2N8ZK09_9VIBR</name>
<evidence type="ECO:0000256" key="3">
    <source>
        <dbReference type="ARBA" id="ARBA00023027"/>
    </source>
</evidence>
<dbReference type="Pfam" id="PF03446">
    <property type="entry name" value="NAD_binding_2"/>
    <property type="match status" value="1"/>
</dbReference>
<evidence type="ECO:0000259" key="5">
    <source>
        <dbReference type="Pfam" id="PF03446"/>
    </source>
</evidence>
<evidence type="ECO:0000256" key="1">
    <source>
        <dbReference type="ARBA" id="ARBA00009080"/>
    </source>
</evidence>
<keyword evidence="3" id="KW-0520">NAD</keyword>
<dbReference type="SUPFAM" id="SSF51735">
    <property type="entry name" value="NAD(P)-binding Rossmann-fold domains"/>
    <property type="match status" value="1"/>
</dbReference>
<keyword evidence="2 7" id="KW-0560">Oxidoreductase</keyword>
<dbReference type="Gene3D" id="3.40.50.720">
    <property type="entry name" value="NAD(P)-binding Rossmann-like Domain"/>
    <property type="match status" value="1"/>
</dbReference>
<dbReference type="InterPro" id="IPR002204">
    <property type="entry name" value="3-OH-isobutyrate_DH-rel_CS"/>
</dbReference>
<dbReference type="KEGG" id="vta:B0642"/>
<organism evidence="7 8">
    <name type="scientific">Vibrio tapetis subsp. tapetis</name>
    <dbReference type="NCBI Taxonomy" id="1671868"/>
    <lineage>
        <taxon>Bacteria</taxon>
        <taxon>Pseudomonadati</taxon>
        <taxon>Pseudomonadota</taxon>
        <taxon>Gammaproteobacteria</taxon>
        <taxon>Vibrionales</taxon>
        <taxon>Vibrionaceae</taxon>
        <taxon>Vibrio</taxon>
    </lineage>
</organism>
<dbReference type="PANTHER" id="PTHR43060:SF15">
    <property type="entry name" value="3-HYDROXYISOBUTYRATE DEHYDROGENASE-LIKE 1, MITOCHONDRIAL-RELATED"/>
    <property type="match status" value="1"/>
</dbReference>
<protein>
    <submittedName>
        <fullName evidence="7">Uncharacterized oxidoreductase Sfri_1503</fullName>
        <ecNumber evidence="7">1.1.-.-</ecNumber>
    </submittedName>
</protein>
<dbReference type="Gene3D" id="1.10.1040.10">
    <property type="entry name" value="N-(1-d-carboxylethyl)-l-norvaline Dehydrogenase, domain 2"/>
    <property type="match status" value="1"/>
</dbReference>
<dbReference type="Pfam" id="PF14833">
    <property type="entry name" value="NAD_binding_11"/>
    <property type="match status" value="1"/>
</dbReference>
<dbReference type="InterPro" id="IPR015815">
    <property type="entry name" value="HIBADH-related"/>
</dbReference>